<dbReference type="EMBL" id="BAABIG010000052">
    <property type="protein sequence ID" value="GAA4811785.1"/>
    <property type="molecule type" value="Genomic_DNA"/>
</dbReference>
<name>A0ABP9CM90_9ACTN</name>
<reference evidence="2" key="1">
    <citation type="journal article" date="2019" name="Int. J. Syst. Evol. Microbiol.">
        <title>The Global Catalogue of Microorganisms (GCM) 10K type strain sequencing project: providing services to taxonomists for standard genome sequencing and annotation.</title>
        <authorList>
            <consortium name="The Broad Institute Genomics Platform"/>
            <consortium name="The Broad Institute Genome Sequencing Center for Infectious Disease"/>
            <person name="Wu L."/>
            <person name="Ma J."/>
        </authorList>
    </citation>
    <scope>NUCLEOTIDE SEQUENCE [LARGE SCALE GENOMIC DNA]</scope>
    <source>
        <strain evidence="2">JCM 18081</strain>
    </source>
</reference>
<dbReference type="SUPFAM" id="SSF53223">
    <property type="entry name" value="Aminoacid dehydrogenase-like, N-terminal domain"/>
    <property type="match status" value="1"/>
</dbReference>
<organism evidence="1 2">
    <name type="scientific">Streptomyces ziwulingensis</name>
    <dbReference type="NCBI Taxonomy" id="1045501"/>
    <lineage>
        <taxon>Bacteria</taxon>
        <taxon>Bacillati</taxon>
        <taxon>Actinomycetota</taxon>
        <taxon>Actinomycetes</taxon>
        <taxon>Kitasatosporales</taxon>
        <taxon>Streptomycetaceae</taxon>
        <taxon>Streptomyces</taxon>
    </lineage>
</organism>
<gene>
    <name evidence="1" type="ORF">GCM10023220_48640</name>
</gene>
<proteinExistence type="predicted"/>
<evidence type="ECO:0000313" key="1">
    <source>
        <dbReference type="EMBL" id="GAA4811785.1"/>
    </source>
</evidence>
<comment type="caution">
    <text evidence="1">The sequence shown here is derived from an EMBL/GenBank/DDBJ whole genome shotgun (WGS) entry which is preliminary data.</text>
</comment>
<dbReference type="PANTHER" id="PTHR21089">
    <property type="entry name" value="SHIKIMATE DEHYDROGENASE"/>
    <property type="match status" value="1"/>
</dbReference>
<sequence length="291" mass="30815">MTQYSYLVGLVGPGTGRFLGFELHEREADRHGVRYLCRRVNTDTYSSPRRDLGALLRTCRDFGFSGLGIAPSHRRLVVPHVDELSEAAARADSVDVVVFTRDGRTAGHSTDVAGCTAAFARGLPGVPPGRVVQLGAGGTGLAAALALRDRGAEHLAVLDSDLERAEALVARVNKGAGDGWAQAFPLASLAARLRRADGLVHCLPSGSDARGDTALTGALHRDLWIFDLRYRPVPTPLLRAGHALGCRVLHGGGVLVNEAADAFRLVTGLPPHTSHMFADFAELTAGPQAHT</sequence>
<dbReference type="InterPro" id="IPR022893">
    <property type="entry name" value="Shikimate_DH_fam"/>
</dbReference>
<dbReference type="InterPro" id="IPR036291">
    <property type="entry name" value="NAD(P)-bd_dom_sf"/>
</dbReference>
<evidence type="ECO:0000313" key="2">
    <source>
        <dbReference type="Proteomes" id="UP001501265"/>
    </source>
</evidence>
<dbReference type="RefSeq" id="WP_345622226.1">
    <property type="nucleotide sequence ID" value="NZ_BAABIG010000052.1"/>
</dbReference>
<dbReference type="Proteomes" id="UP001501265">
    <property type="component" value="Unassembled WGS sequence"/>
</dbReference>
<dbReference type="InterPro" id="IPR046346">
    <property type="entry name" value="Aminoacid_DH-like_N_sf"/>
</dbReference>
<dbReference type="Gene3D" id="3.40.50.720">
    <property type="entry name" value="NAD(P)-binding Rossmann-like Domain"/>
    <property type="match status" value="1"/>
</dbReference>
<dbReference type="NCBIfam" id="NF009201">
    <property type="entry name" value="PRK12549.1"/>
    <property type="match status" value="1"/>
</dbReference>
<dbReference type="SUPFAM" id="SSF51735">
    <property type="entry name" value="NAD(P)-binding Rossmann-fold domains"/>
    <property type="match status" value="1"/>
</dbReference>
<protein>
    <submittedName>
        <fullName evidence="1">Shikimate dehydrogenase</fullName>
    </submittedName>
</protein>
<dbReference type="PANTHER" id="PTHR21089:SF1">
    <property type="entry name" value="BIFUNCTIONAL 3-DEHYDROQUINATE DEHYDRATASE_SHIKIMATE DEHYDROGENASE, CHLOROPLASTIC"/>
    <property type="match status" value="1"/>
</dbReference>
<accession>A0ABP9CM90</accession>
<dbReference type="Gene3D" id="3.40.50.10860">
    <property type="entry name" value="Leucine Dehydrogenase, chain A, domain 1"/>
    <property type="match status" value="1"/>
</dbReference>
<keyword evidence="2" id="KW-1185">Reference proteome</keyword>